<dbReference type="InterPro" id="IPR029069">
    <property type="entry name" value="HotDog_dom_sf"/>
</dbReference>
<evidence type="ECO:0000313" key="4">
    <source>
        <dbReference type="Proteomes" id="UP000799439"/>
    </source>
</evidence>
<dbReference type="EMBL" id="ML996095">
    <property type="protein sequence ID" value="KAF2147648.1"/>
    <property type="molecule type" value="Genomic_DNA"/>
</dbReference>
<organism evidence="3 4">
    <name type="scientific">Myriangium duriaei CBS 260.36</name>
    <dbReference type="NCBI Taxonomy" id="1168546"/>
    <lineage>
        <taxon>Eukaryota</taxon>
        <taxon>Fungi</taxon>
        <taxon>Dikarya</taxon>
        <taxon>Ascomycota</taxon>
        <taxon>Pezizomycotina</taxon>
        <taxon>Dothideomycetes</taxon>
        <taxon>Dothideomycetidae</taxon>
        <taxon>Myriangiales</taxon>
        <taxon>Myriangiaceae</taxon>
        <taxon>Myriangium</taxon>
    </lineage>
</organism>
<sequence>MLLLLASSRCPVDPIGAVNVRNRFEVKDLPQCRRLLDQSEKNLKETYNIVAMLPKEATPVKRGIETDIIVSIMYGVSPTQSTEIYRQTFTVLEFVKTAGQPLNASKQTPPESGKSHDPDATSARSVSTMSTSFRMERHDPYGWAALCKDYNPIHMSPTVARLFGFKGKIAHGNHVVAKAVESVLSESPAWIDDSKDIPGTLQFAMEVVFKRPITVPCELVATQITQRDKSAVEFNIALKGGTKPSVTVIWGN</sequence>
<dbReference type="InterPro" id="IPR002539">
    <property type="entry name" value="MaoC-like_dom"/>
</dbReference>
<dbReference type="PANTHER" id="PTHR43841">
    <property type="entry name" value="3-HYDROXYACYL-THIOESTER DEHYDRATASE HTDX-RELATED"/>
    <property type="match status" value="1"/>
</dbReference>
<dbReference type="OrthoDB" id="533830at2759"/>
<accession>A0A9P4IVS7</accession>
<dbReference type="Pfam" id="PF01575">
    <property type="entry name" value="MaoC_dehydratas"/>
    <property type="match status" value="1"/>
</dbReference>
<feature type="compositionally biased region" description="Polar residues" evidence="1">
    <location>
        <begin position="101"/>
        <end position="110"/>
    </location>
</feature>
<dbReference type="AlphaFoldDB" id="A0A9P4IVS7"/>
<reference evidence="3" key="1">
    <citation type="journal article" date="2020" name="Stud. Mycol.">
        <title>101 Dothideomycetes genomes: a test case for predicting lifestyles and emergence of pathogens.</title>
        <authorList>
            <person name="Haridas S."/>
            <person name="Albert R."/>
            <person name="Binder M."/>
            <person name="Bloem J."/>
            <person name="Labutti K."/>
            <person name="Salamov A."/>
            <person name="Andreopoulos B."/>
            <person name="Baker S."/>
            <person name="Barry K."/>
            <person name="Bills G."/>
            <person name="Bluhm B."/>
            <person name="Cannon C."/>
            <person name="Castanera R."/>
            <person name="Culley D."/>
            <person name="Daum C."/>
            <person name="Ezra D."/>
            <person name="Gonzalez J."/>
            <person name="Henrissat B."/>
            <person name="Kuo A."/>
            <person name="Liang C."/>
            <person name="Lipzen A."/>
            <person name="Lutzoni F."/>
            <person name="Magnuson J."/>
            <person name="Mondo S."/>
            <person name="Nolan M."/>
            <person name="Ohm R."/>
            <person name="Pangilinan J."/>
            <person name="Park H.-J."/>
            <person name="Ramirez L."/>
            <person name="Alfaro M."/>
            <person name="Sun H."/>
            <person name="Tritt A."/>
            <person name="Yoshinaga Y."/>
            <person name="Zwiers L.-H."/>
            <person name="Turgeon B."/>
            <person name="Goodwin S."/>
            <person name="Spatafora J."/>
            <person name="Crous P."/>
            <person name="Grigoriev I."/>
        </authorList>
    </citation>
    <scope>NUCLEOTIDE SEQUENCE</scope>
    <source>
        <strain evidence="3">CBS 260.36</strain>
    </source>
</reference>
<feature type="region of interest" description="Disordered" evidence="1">
    <location>
        <begin position="101"/>
        <end position="126"/>
    </location>
</feature>
<name>A0A9P4IVS7_9PEZI</name>
<dbReference type="Proteomes" id="UP000799439">
    <property type="component" value="Unassembled WGS sequence"/>
</dbReference>
<dbReference type="PANTHER" id="PTHR43841:SF1">
    <property type="entry name" value="3-HYDROXYACYL-THIOESTER DEHYDRATASE X"/>
    <property type="match status" value="1"/>
</dbReference>
<feature type="domain" description="MaoC-like" evidence="2">
    <location>
        <begin position="137"/>
        <end position="186"/>
    </location>
</feature>
<evidence type="ECO:0000256" key="1">
    <source>
        <dbReference type="SAM" id="MobiDB-lite"/>
    </source>
</evidence>
<evidence type="ECO:0000259" key="2">
    <source>
        <dbReference type="Pfam" id="PF01575"/>
    </source>
</evidence>
<dbReference type="SUPFAM" id="SSF54637">
    <property type="entry name" value="Thioesterase/thiol ester dehydrase-isomerase"/>
    <property type="match status" value="1"/>
</dbReference>
<keyword evidence="4" id="KW-1185">Reference proteome</keyword>
<protein>
    <recommendedName>
        <fullName evidence="2">MaoC-like domain-containing protein</fullName>
    </recommendedName>
</protein>
<evidence type="ECO:0000313" key="3">
    <source>
        <dbReference type="EMBL" id="KAF2147648.1"/>
    </source>
</evidence>
<proteinExistence type="predicted"/>
<dbReference type="Gene3D" id="3.10.129.10">
    <property type="entry name" value="Hotdog Thioesterase"/>
    <property type="match status" value="1"/>
</dbReference>
<gene>
    <name evidence="3" type="ORF">K461DRAFT_298275</name>
</gene>
<comment type="caution">
    <text evidence="3">The sequence shown here is derived from an EMBL/GenBank/DDBJ whole genome shotgun (WGS) entry which is preliminary data.</text>
</comment>